<dbReference type="Proteomes" id="UP000015241">
    <property type="component" value="Unassembled WGS sequence"/>
</dbReference>
<organism evidence="1 2">
    <name type="scientific">Fomitopsis schrenkii</name>
    <name type="common">Brown rot fungus</name>
    <dbReference type="NCBI Taxonomy" id="2126942"/>
    <lineage>
        <taxon>Eukaryota</taxon>
        <taxon>Fungi</taxon>
        <taxon>Dikarya</taxon>
        <taxon>Basidiomycota</taxon>
        <taxon>Agaricomycotina</taxon>
        <taxon>Agaricomycetes</taxon>
        <taxon>Polyporales</taxon>
        <taxon>Fomitopsis</taxon>
    </lineage>
</organism>
<gene>
    <name evidence="1" type="ORF">FOMPIDRAFT_29937</name>
</gene>
<proteinExistence type="predicted"/>
<dbReference type="InterPro" id="IPR041078">
    <property type="entry name" value="Plavaka"/>
</dbReference>
<dbReference type="STRING" id="743788.S8DSR1"/>
<dbReference type="AlphaFoldDB" id="S8DSR1"/>
<feature type="non-terminal residue" evidence="1">
    <location>
        <position position="302"/>
    </location>
</feature>
<protein>
    <submittedName>
        <fullName evidence="1">Uncharacterized protein</fullName>
    </submittedName>
</protein>
<sequence>ILAPGFKRKHLKGFRVTKELARLDNLDKPGNVFSSSDGWNETSVKIPVPKEGTRFPSEADAPTFEVPDVFFRKLTEVIRSAAEASDAYRFNWLPFRQYWRHDSDGPYEHIRLFSDIPDTDAMIEEEARIRSQPRHPDDQPDVEYAIAPLLLWSDSTHLANFGGAHLWPVYLYFGWLSKCVRSCPTKFAAHHLAYIPLLPDSFQDWYKEYFDTSATAAVLRFCRKELMHAIWRLLLDDDFMEAYREGMLVQCGDGILRRLFPRFFTYSADYPEKVLLACLKFLGACPCPRCYVKKEDVVNMGT</sequence>
<dbReference type="eggNOG" id="ENOG502SKHB">
    <property type="taxonomic scope" value="Eukaryota"/>
</dbReference>
<dbReference type="Pfam" id="PF18759">
    <property type="entry name" value="Plavaka"/>
    <property type="match status" value="1"/>
</dbReference>
<dbReference type="HOGENOM" id="CLU_002498_2_0_1"/>
<evidence type="ECO:0000313" key="1">
    <source>
        <dbReference type="EMBL" id="EPS94248.1"/>
    </source>
</evidence>
<dbReference type="OrthoDB" id="3208495at2759"/>
<evidence type="ECO:0000313" key="2">
    <source>
        <dbReference type="Proteomes" id="UP000015241"/>
    </source>
</evidence>
<dbReference type="InParanoid" id="S8DSR1"/>
<accession>S8DSR1</accession>
<keyword evidence="2" id="KW-1185">Reference proteome</keyword>
<reference evidence="1 2" key="1">
    <citation type="journal article" date="2012" name="Science">
        <title>The Paleozoic origin of enzymatic lignin decomposition reconstructed from 31 fungal genomes.</title>
        <authorList>
            <person name="Floudas D."/>
            <person name="Binder M."/>
            <person name="Riley R."/>
            <person name="Barry K."/>
            <person name="Blanchette R.A."/>
            <person name="Henrissat B."/>
            <person name="Martinez A.T."/>
            <person name="Otillar R."/>
            <person name="Spatafora J.W."/>
            <person name="Yadav J.S."/>
            <person name="Aerts A."/>
            <person name="Benoit I."/>
            <person name="Boyd A."/>
            <person name="Carlson A."/>
            <person name="Copeland A."/>
            <person name="Coutinho P.M."/>
            <person name="de Vries R.P."/>
            <person name="Ferreira P."/>
            <person name="Findley K."/>
            <person name="Foster B."/>
            <person name="Gaskell J."/>
            <person name="Glotzer D."/>
            <person name="Gorecki P."/>
            <person name="Heitman J."/>
            <person name="Hesse C."/>
            <person name="Hori C."/>
            <person name="Igarashi K."/>
            <person name="Jurgens J.A."/>
            <person name="Kallen N."/>
            <person name="Kersten P."/>
            <person name="Kohler A."/>
            <person name="Kuees U."/>
            <person name="Kumar T.K.A."/>
            <person name="Kuo A."/>
            <person name="LaButti K."/>
            <person name="Larrondo L.F."/>
            <person name="Lindquist E."/>
            <person name="Ling A."/>
            <person name="Lombard V."/>
            <person name="Lucas S."/>
            <person name="Lundell T."/>
            <person name="Martin R."/>
            <person name="McLaughlin D.J."/>
            <person name="Morgenstern I."/>
            <person name="Morin E."/>
            <person name="Murat C."/>
            <person name="Nagy L.G."/>
            <person name="Nolan M."/>
            <person name="Ohm R.A."/>
            <person name="Patyshakuliyeva A."/>
            <person name="Rokas A."/>
            <person name="Ruiz-Duenas F.J."/>
            <person name="Sabat G."/>
            <person name="Salamov A."/>
            <person name="Samejima M."/>
            <person name="Schmutz J."/>
            <person name="Slot J.C."/>
            <person name="St John F."/>
            <person name="Stenlid J."/>
            <person name="Sun H."/>
            <person name="Sun S."/>
            <person name="Syed K."/>
            <person name="Tsang A."/>
            <person name="Wiebenga A."/>
            <person name="Young D."/>
            <person name="Pisabarro A."/>
            <person name="Eastwood D.C."/>
            <person name="Martin F."/>
            <person name="Cullen D."/>
            <person name="Grigoriev I.V."/>
            <person name="Hibbett D.S."/>
        </authorList>
    </citation>
    <scope>NUCLEOTIDE SEQUENCE</scope>
    <source>
        <strain evidence="2">FP-58527</strain>
    </source>
</reference>
<dbReference type="EMBL" id="KE504239">
    <property type="protein sequence ID" value="EPS94248.1"/>
    <property type="molecule type" value="Genomic_DNA"/>
</dbReference>
<name>S8DSR1_FOMSC</name>
<feature type="non-terminal residue" evidence="1">
    <location>
        <position position="1"/>
    </location>
</feature>